<reference evidence="7 8" key="1">
    <citation type="submission" date="2018-06" db="EMBL/GenBank/DDBJ databases">
        <title>Genomic Encyclopedia of Archaeal and Bacterial Type Strains, Phase II (KMG-II): from individual species to whole genera.</title>
        <authorList>
            <person name="Goeker M."/>
        </authorList>
    </citation>
    <scope>NUCLEOTIDE SEQUENCE [LARGE SCALE GENOMIC DNA]</scope>
    <source>
        <strain evidence="7 8">DSM 6779</strain>
    </source>
</reference>
<evidence type="ECO:0000256" key="6">
    <source>
        <dbReference type="SAM" id="Phobius"/>
    </source>
</evidence>
<feature type="transmembrane region" description="Helical" evidence="6">
    <location>
        <begin position="176"/>
        <end position="201"/>
    </location>
</feature>
<organism evidence="7 8">
    <name type="scientific">Breznakibacter xylanolyticus</name>
    <dbReference type="NCBI Taxonomy" id="990"/>
    <lineage>
        <taxon>Bacteria</taxon>
        <taxon>Pseudomonadati</taxon>
        <taxon>Bacteroidota</taxon>
        <taxon>Bacteroidia</taxon>
        <taxon>Marinilabiliales</taxon>
        <taxon>Marinilabiliaceae</taxon>
        <taxon>Breznakibacter</taxon>
    </lineage>
</organism>
<comment type="subcellular location">
    <subcellularLocation>
        <location evidence="1">Cell membrane</location>
        <topology evidence="1">Multi-pass membrane protein</topology>
    </subcellularLocation>
</comment>
<feature type="transmembrane region" description="Helical" evidence="6">
    <location>
        <begin position="301"/>
        <end position="322"/>
    </location>
</feature>
<proteinExistence type="predicted"/>
<keyword evidence="8" id="KW-1185">Reference proteome</keyword>
<feature type="transmembrane region" description="Helical" evidence="6">
    <location>
        <begin position="467"/>
        <end position="485"/>
    </location>
</feature>
<feature type="transmembrane region" description="Helical" evidence="6">
    <location>
        <begin position="260"/>
        <end position="281"/>
    </location>
</feature>
<gene>
    <name evidence="7" type="ORF">LX69_01576</name>
</gene>
<feature type="transmembrane region" description="Helical" evidence="6">
    <location>
        <begin position="491"/>
        <end position="511"/>
    </location>
</feature>
<keyword evidence="3 6" id="KW-0812">Transmembrane</keyword>
<keyword evidence="2" id="KW-1003">Cell membrane</keyword>
<evidence type="ECO:0000256" key="2">
    <source>
        <dbReference type="ARBA" id="ARBA00022475"/>
    </source>
</evidence>
<dbReference type="AlphaFoldDB" id="A0A2W7NAH7"/>
<feature type="transmembrane region" description="Helical" evidence="6">
    <location>
        <begin position="108"/>
        <end position="130"/>
    </location>
</feature>
<feature type="transmembrane region" description="Helical" evidence="6">
    <location>
        <begin position="221"/>
        <end position="239"/>
    </location>
</feature>
<feature type="transmembrane region" description="Helical" evidence="6">
    <location>
        <begin position="34"/>
        <end position="55"/>
    </location>
</feature>
<feature type="transmembrane region" description="Helical" evidence="6">
    <location>
        <begin position="75"/>
        <end position="96"/>
    </location>
</feature>
<comment type="caution">
    <text evidence="7">The sequence shown here is derived from an EMBL/GenBank/DDBJ whole genome shotgun (WGS) entry which is preliminary data.</text>
</comment>
<name>A0A2W7NAH7_9BACT</name>
<evidence type="ECO:0000256" key="3">
    <source>
        <dbReference type="ARBA" id="ARBA00022692"/>
    </source>
</evidence>
<feature type="transmembrane region" description="Helical" evidence="6">
    <location>
        <begin position="374"/>
        <end position="396"/>
    </location>
</feature>
<accession>A0A2W7NAH7</accession>
<evidence type="ECO:0000256" key="5">
    <source>
        <dbReference type="ARBA" id="ARBA00023136"/>
    </source>
</evidence>
<keyword evidence="4 6" id="KW-1133">Transmembrane helix</keyword>
<evidence type="ECO:0000313" key="7">
    <source>
        <dbReference type="EMBL" id="PZX17261.1"/>
    </source>
</evidence>
<feature type="transmembrane region" description="Helical" evidence="6">
    <location>
        <begin position="343"/>
        <end position="362"/>
    </location>
</feature>
<feature type="transmembrane region" description="Helical" evidence="6">
    <location>
        <begin position="145"/>
        <end position="164"/>
    </location>
</feature>
<protein>
    <submittedName>
        <fullName evidence="7">O-antigen/teichoic acid export membrane protein</fullName>
    </submittedName>
</protein>
<keyword evidence="5 6" id="KW-0472">Membrane</keyword>
<sequence>MVLKYPFIYFFIPLSRVTFDANKKRTPLNHIKKLAGQTAIYGLSSILGRFLFYLLVPLHTAMFVTSQYGVITEMYSYVSFLVVLLLYGMETAYFRFSTNEQADRQRVYSTVMLALSVTSTLFVALAWGFAQPVANFLKYPSNPEYIIWFAFILGLDALTAIPMARLRADNRAVKFAVVNLAAILITILLNLFFVGYCMALHQKGQTNWLIDLCYNPAMGVGYVFIANLAGSAVKFVLLLPDMLKARGVVDVPLLRRMLRYALPLLVFGLAGIVNETIDRIMLKWMLYHRIGAEATMSQIGIYGACYKVSIIITLFIQAFRYAAEPFFFAHQKEKGSLEVYARVMTYFVIVCTTIFTGVLLYLDVVKYFIDPAYWEGLGVVPILMCANICLGIYYNQSVWYKLSGQTQWGAYLGLGGAILTIGLNYWWIPLFGYIGSAWATLACYAAMMMASYFLGQKYFPIPYHLRRIAIYTGAALLVYGVSVWMPTSGVLLKYGVNTLLFLSFLALVFALERRSLGRG</sequence>
<dbReference type="PANTHER" id="PTHR30250">
    <property type="entry name" value="PST FAMILY PREDICTED COLANIC ACID TRANSPORTER"/>
    <property type="match status" value="1"/>
</dbReference>
<feature type="transmembrane region" description="Helical" evidence="6">
    <location>
        <begin position="433"/>
        <end position="455"/>
    </location>
</feature>
<dbReference type="PANTHER" id="PTHR30250:SF11">
    <property type="entry name" value="O-ANTIGEN TRANSPORTER-RELATED"/>
    <property type="match status" value="1"/>
</dbReference>
<feature type="transmembrane region" description="Helical" evidence="6">
    <location>
        <begin position="408"/>
        <end position="427"/>
    </location>
</feature>
<dbReference type="EMBL" id="QKZK01000010">
    <property type="protein sequence ID" value="PZX17261.1"/>
    <property type="molecule type" value="Genomic_DNA"/>
</dbReference>
<dbReference type="OrthoDB" id="9814608at2"/>
<dbReference type="InterPro" id="IPR050833">
    <property type="entry name" value="Poly_Biosynth_Transport"/>
</dbReference>
<evidence type="ECO:0000256" key="4">
    <source>
        <dbReference type="ARBA" id="ARBA00022989"/>
    </source>
</evidence>
<dbReference type="Pfam" id="PF13440">
    <property type="entry name" value="Polysacc_synt_3"/>
    <property type="match status" value="1"/>
</dbReference>
<dbReference type="Proteomes" id="UP000249239">
    <property type="component" value="Unassembled WGS sequence"/>
</dbReference>
<evidence type="ECO:0000256" key="1">
    <source>
        <dbReference type="ARBA" id="ARBA00004651"/>
    </source>
</evidence>
<evidence type="ECO:0000313" key="8">
    <source>
        <dbReference type="Proteomes" id="UP000249239"/>
    </source>
</evidence>
<dbReference type="GO" id="GO:0005886">
    <property type="term" value="C:plasma membrane"/>
    <property type="evidence" value="ECO:0007669"/>
    <property type="project" value="UniProtKB-SubCell"/>
</dbReference>